<dbReference type="SUPFAM" id="SSF56487">
    <property type="entry name" value="SRCR-like"/>
    <property type="match status" value="2"/>
</dbReference>
<evidence type="ECO:0000256" key="5">
    <source>
        <dbReference type="PROSITE-ProRule" id="PRU00196"/>
    </source>
</evidence>
<evidence type="ECO:0000256" key="4">
    <source>
        <dbReference type="ARBA" id="ARBA00023180"/>
    </source>
</evidence>
<evidence type="ECO:0000256" key="1">
    <source>
        <dbReference type="ARBA" id="ARBA00022729"/>
    </source>
</evidence>
<evidence type="ECO:0000313" key="7">
    <source>
        <dbReference type="EMBL" id="VDI27210.1"/>
    </source>
</evidence>
<gene>
    <name evidence="7" type="ORF">MGAL_10B084442</name>
</gene>
<accession>A0A8B6E093</accession>
<dbReference type="Pfam" id="PF00530">
    <property type="entry name" value="SRCR"/>
    <property type="match status" value="2"/>
</dbReference>
<proteinExistence type="predicted"/>
<feature type="disulfide bond" evidence="5">
    <location>
        <begin position="371"/>
        <end position="381"/>
    </location>
</feature>
<dbReference type="Proteomes" id="UP000596742">
    <property type="component" value="Unassembled WGS sequence"/>
</dbReference>
<evidence type="ECO:0000259" key="6">
    <source>
        <dbReference type="PROSITE" id="PS50287"/>
    </source>
</evidence>
<keyword evidence="1" id="KW-0732">Signal</keyword>
<evidence type="ECO:0000313" key="8">
    <source>
        <dbReference type="Proteomes" id="UP000596742"/>
    </source>
</evidence>
<evidence type="ECO:0000256" key="3">
    <source>
        <dbReference type="ARBA" id="ARBA00023157"/>
    </source>
</evidence>
<feature type="domain" description="SRCR" evidence="6">
    <location>
        <begin position="288"/>
        <end position="414"/>
    </location>
</feature>
<keyword evidence="8" id="KW-1185">Reference proteome</keyword>
<dbReference type="PANTHER" id="PTHR19331:SF465">
    <property type="entry name" value="EGG PEPTIDE SPERACT RECEPTOR"/>
    <property type="match status" value="1"/>
</dbReference>
<feature type="disulfide bond" evidence="5">
    <location>
        <begin position="261"/>
        <end position="271"/>
    </location>
</feature>
<dbReference type="EMBL" id="UYJE01004340">
    <property type="protein sequence ID" value="VDI27210.1"/>
    <property type="molecule type" value="Genomic_DNA"/>
</dbReference>
<keyword evidence="3 5" id="KW-1015">Disulfide bond</keyword>
<dbReference type="Gene3D" id="3.10.250.10">
    <property type="entry name" value="SRCR-like domain"/>
    <property type="match status" value="3"/>
</dbReference>
<comment type="caution">
    <text evidence="5">Lacks conserved residue(s) required for the propagation of feature annotation.</text>
</comment>
<dbReference type="PANTHER" id="PTHR19331">
    <property type="entry name" value="SCAVENGER RECEPTOR DOMAIN-CONTAINING"/>
    <property type="match status" value="1"/>
</dbReference>
<dbReference type="AlphaFoldDB" id="A0A8B6E093"/>
<feature type="disulfide bond" evidence="5">
    <location>
        <begin position="146"/>
        <end position="156"/>
    </location>
</feature>
<dbReference type="InterPro" id="IPR001190">
    <property type="entry name" value="SRCR"/>
</dbReference>
<sequence length="414" mass="46921">MAGVASRAISADPSRAPRYGGVPIFDAIPPSPGPVWINYIECPLDANDLLDCYFPWVNQDRGVTEGVIIPDVKFRLIGPRSDTGKGRLEYFRDGYWGSVCSSRMGTSEASLFCHILGFTYGGHILVNKTNNGRSDLGPVLLDGIECPWNSEDLDQCSERLWAFKDFRYMCSSLHAYTVELGCRSDPFPDYEIQLFRGNSKHEGQLFIKYDDSWSPVYYDQGFSIKKLNVVCKQLGYRHGGEMHTKQFVYENGQRKWLILECNGKEQNVGHCNTVRHIDYHYSDNAVFIKFYETSDPELQMTVSLESDGKVIVHRQGETWKICAYDLVWDDVAATTVCRMMSNSNGTAIHLPYELSSYNDPEMENSIQILYCPEGASHLGDCFYGRDSDTRDMWLGPWGPGYCANDKYEVLRAGV</sequence>
<dbReference type="InterPro" id="IPR036772">
    <property type="entry name" value="SRCR-like_dom_sf"/>
</dbReference>
<dbReference type="OrthoDB" id="6083613at2759"/>
<dbReference type="GO" id="GO:0016020">
    <property type="term" value="C:membrane"/>
    <property type="evidence" value="ECO:0007669"/>
    <property type="project" value="InterPro"/>
</dbReference>
<feature type="domain" description="SRCR" evidence="6">
    <location>
        <begin position="192"/>
        <end position="271"/>
    </location>
</feature>
<evidence type="ECO:0000256" key="2">
    <source>
        <dbReference type="ARBA" id="ARBA00022737"/>
    </source>
</evidence>
<protein>
    <recommendedName>
        <fullName evidence="6">SRCR domain-containing protein</fullName>
    </recommendedName>
</protein>
<name>A0A8B6E093_MYTGA</name>
<reference evidence="7" key="1">
    <citation type="submission" date="2018-11" db="EMBL/GenBank/DDBJ databases">
        <authorList>
            <person name="Alioto T."/>
            <person name="Alioto T."/>
        </authorList>
    </citation>
    <scope>NUCLEOTIDE SEQUENCE</scope>
</reference>
<keyword evidence="4" id="KW-0325">Glycoprotein</keyword>
<organism evidence="7 8">
    <name type="scientific">Mytilus galloprovincialis</name>
    <name type="common">Mediterranean mussel</name>
    <dbReference type="NCBI Taxonomy" id="29158"/>
    <lineage>
        <taxon>Eukaryota</taxon>
        <taxon>Metazoa</taxon>
        <taxon>Spiralia</taxon>
        <taxon>Lophotrochozoa</taxon>
        <taxon>Mollusca</taxon>
        <taxon>Bivalvia</taxon>
        <taxon>Autobranchia</taxon>
        <taxon>Pteriomorphia</taxon>
        <taxon>Mytilida</taxon>
        <taxon>Mytiloidea</taxon>
        <taxon>Mytilidae</taxon>
        <taxon>Mytilinae</taxon>
        <taxon>Mytilus</taxon>
    </lineage>
</organism>
<comment type="caution">
    <text evidence="7">The sequence shown here is derived from an EMBL/GenBank/DDBJ whole genome shotgun (WGS) entry which is preliminary data.</text>
</comment>
<dbReference type="SMART" id="SM00202">
    <property type="entry name" value="SR"/>
    <property type="match status" value="2"/>
</dbReference>
<dbReference type="PROSITE" id="PS50287">
    <property type="entry name" value="SRCR_2"/>
    <property type="match status" value="3"/>
</dbReference>
<keyword evidence="2" id="KW-0677">Repeat</keyword>
<feature type="domain" description="SRCR" evidence="6">
    <location>
        <begin position="74"/>
        <end position="183"/>
    </location>
</feature>